<sequence>MKVVHHHDHTIKHGNYWHKDRFWARMYAFYCTRSPLVPETGFL</sequence>
<name>A0AAU8JJP9_9CYAN</name>
<organism evidence="1">
    <name type="scientific">Planktothricoides raciborskii GIHE-MW2</name>
    <dbReference type="NCBI Taxonomy" id="2792601"/>
    <lineage>
        <taxon>Bacteria</taxon>
        <taxon>Bacillati</taxon>
        <taxon>Cyanobacteriota</taxon>
        <taxon>Cyanophyceae</taxon>
        <taxon>Oscillatoriophycideae</taxon>
        <taxon>Oscillatoriales</taxon>
        <taxon>Oscillatoriaceae</taxon>
        <taxon>Planktothricoides</taxon>
    </lineage>
</organism>
<dbReference type="RefSeq" id="WP_354636458.1">
    <property type="nucleotide sequence ID" value="NZ_CP159837.1"/>
</dbReference>
<proteinExistence type="predicted"/>
<gene>
    <name evidence="1" type="ORF">ABWT76_001346</name>
</gene>
<protein>
    <submittedName>
        <fullName evidence="1">Uncharacterized protein</fullName>
    </submittedName>
</protein>
<evidence type="ECO:0000313" key="1">
    <source>
        <dbReference type="EMBL" id="XCM38493.1"/>
    </source>
</evidence>
<dbReference type="EMBL" id="CP159837">
    <property type="protein sequence ID" value="XCM38493.1"/>
    <property type="molecule type" value="Genomic_DNA"/>
</dbReference>
<accession>A0AAU8JJP9</accession>
<dbReference type="AlphaFoldDB" id="A0AAU8JJP9"/>
<reference evidence="1" key="1">
    <citation type="submission" date="2024-07" db="EMBL/GenBank/DDBJ databases">
        <authorList>
            <person name="Kim Y.J."/>
            <person name="Jeong J.Y."/>
        </authorList>
    </citation>
    <scope>NUCLEOTIDE SEQUENCE</scope>
    <source>
        <strain evidence="1">GIHE-MW2</strain>
    </source>
</reference>